<organism evidence="3 4">
    <name type="scientific">Candidatus Kerfeldbacteria bacterium CG08_land_8_20_14_0_20_42_7</name>
    <dbReference type="NCBI Taxonomy" id="2014245"/>
    <lineage>
        <taxon>Bacteria</taxon>
        <taxon>Candidatus Kerfeldiibacteriota</taxon>
    </lineage>
</organism>
<proteinExistence type="predicted"/>
<keyword evidence="2" id="KW-0732">Signal</keyword>
<gene>
    <name evidence="3" type="ORF">COT25_00530</name>
</gene>
<dbReference type="Proteomes" id="UP000228711">
    <property type="component" value="Unassembled WGS sequence"/>
</dbReference>
<evidence type="ECO:0008006" key="5">
    <source>
        <dbReference type="Google" id="ProtNLM"/>
    </source>
</evidence>
<feature type="transmembrane region" description="Helical" evidence="1">
    <location>
        <begin position="67"/>
        <end position="88"/>
    </location>
</feature>
<sequence length="96" mass="10593">MLNRRQFTKYILLALIAGVVFASAATSISYPCPPLINDPGSSCVSYEKAVMHPSDLVSNMQGSLTRFLLDILVGFVIVLVLLIVFNMVRAQKGYRQ</sequence>
<feature type="chain" id="PRO_5013628210" description="Vitamin K epoxide reductase domain-containing protein" evidence="2">
    <location>
        <begin position="25"/>
        <end position="96"/>
    </location>
</feature>
<dbReference type="AlphaFoldDB" id="A0A2H0YU03"/>
<dbReference type="EMBL" id="PEXV01000018">
    <property type="protein sequence ID" value="PIS41916.1"/>
    <property type="molecule type" value="Genomic_DNA"/>
</dbReference>
<feature type="signal peptide" evidence="2">
    <location>
        <begin position="1"/>
        <end position="24"/>
    </location>
</feature>
<keyword evidence="1" id="KW-1133">Transmembrane helix</keyword>
<evidence type="ECO:0000313" key="4">
    <source>
        <dbReference type="Proteomes" id="UP000228711"/>
    </source>
</evidence>
<evidence type="ECO:0000256" key="2">
    <source>
        <dbReference type="SAM" id="SignalP"/>
    </source>
</evidence>
<evidence type="ECO:0000256" key="1">
    <source>
        <dbReference type="SAM" id="Phobius"/>
    </source>
</evidence>
<reference evidence="4" key="1">
    <citation type="submission" date="2017-09" db="EMBL/GenBank/DDBJ databases">
        <title>Depth-based differentiation of microbial function through sediment-hosted aquifers and enrichment of novel symbionts in the deep terrestrial subsurface.</title>
        <authorList>
            <person name="Probst A.J."/>
            <person name="Ladd B."/>
            <person name="Jarett J.K."/>
            <person name="Geller-Mcgrath D.E."/>
            <person name="Sieber C.M.K."/>
            <person name="Emerson J.B."/>
            <person name="Anantharaman K."/>
            <person name="Thomas B.C."/>
            <person name="Malmstrom R."/>
            <person name="Stieglmeier M."/>
            <person name="Klingl A."/>
            <person name="Woyke T."/>
            <person name="Ryan C.M."/>
            <person name="Banfield J.F."/>
        </authorList>
    </citation>
    <scope>NUCLEOTIDE SEQUENCE [LARGE SCALE GENOMIC DNA]</scope>
</reference>
<evidence type="ECO:0000313" key="3">
    <source>
        <dbReference type="EMBL" id="PIS41916.1"/>
    </source>
</evidence>
<keyword evidence="1" id="KW-0472">Membrane</keyword>
<keyword evidence="1" id="KW-0812">Transmembrane</keyword>
<name>A0A2H0YU03_9BACT</name>
<comment type="caution">
    <text evidence="3">The sequence shown here is derived from an EMBL/GenBank/DDBJ whole genome shotgun (WGS) entry which is preliminary data.</text>
</comment>
<protein>
    <recommendedName>
        <fullName evidence="5">Vitamin K epoxide reductase domain-containing protein</fullName>
    </recommendedName>
</protein>
<accession>A0A2H0YU03</accession>